<evidence type="ECO:0000313" key="2">
    <source>
        <dbReference type="Proteomes" id="UP000463961"/>
    </source>
</evidence>
<gene>
    <name evidence="1" type="ORF">ICHIAU1_19240</name>
</gene>
<dbReference type="Proteomes" id="UP000463961">
    <property type="component" value="Chromosome"/>
</dbReference>
<name>A0A7R6QYN9_9RHOO</name>
<protein>
    <submittedName>
        <fullName evidence="1">Uncharacterized protein</fullName>
    </submittedName>
</protein>
<sequence length="66" mass="7601">MYIMEHLVNILRGAARALELVPGTRAYRVENRGGEVDARQLRGDFATVGRDLRTQLKHESTDYRTR</sequence>
<dbReference type="AlphaFoldDB" id="A0A7R6QYN9"/>
<proteinExistence type="predicted"/>
<accession>A0A7R6QYN9</accession>
<dbReference type="EMBL" id="AP022345">
    <property type="protein sequence ID" value="BBU69641.1"/>
    <property type="molecule type" value="Genomic_DNA"/>
</dbReference>
<organism evidence="1 2">
    <name type="scientific">Fluviibacter phosphoraccumulans</name>
    <dbReference type="NCBI Taxonomy" id="1751046"/>
    <lineage>
        <taxon>Bacteria</taxon>
        <taxon>Pseudomonadati</taxon>
        <taxon>Pseudomonadota</taxon>
        <taxon>Betaproteobacteria</taxon>
        <taxon>Rhodocyclales</taxon>
        <taxon>Fluviibacteraceae</taxon>
        <taxon>Fluviibacter</taxon>
    </lineage>
</organism>
<evidence type="ECO:0000313" key="1">
    <source>
        <dbReference type="EMBL" id="BBU69641.1"/>
    </source>
</evidence>
<keyword evidence="2" id="KW-1185">Reference proteome</keyword>
<reference evidence="2" key="1">
    <citation type="submission" date="2020-01" db="EMBL/GenBank/DDBJ databases">
        <title>Phosphoaccumulans saitamaens gen. nov., sp. nov., a polyphosphate accumulating bacterium isolated from surface river water.</title>
        <authorList>
            <person name="Watanabe K."/>
            <person name="Suda W."/>
        </authorList>
    </citation>
    <scope>NUCLEOTIDE SEQUENCE [LARGE SCALE GENOMIC DNA]</scope>
    <source>
        <strain evidence="2">ICHIAU1</strain>
    </source>
</reference>